<feature type="domain" description="YdbS-like PH" evidence="2">
    <location>
        <begin position="84"/>
        <end position="161"/>
    </location>
</feature>
<dbReference type="RefSeq" id="WP_379873731.1">
    <property type="nucleotide sequence ID" value="NZ_JBHTBH010000015.1"/>
</dbReference>
<keyword evidence="4" id="KW-1185">Reference proteome</keyword>
<proteinExistence type="predicted"/>
<accession>A0ABW2KP90</accession>
<dbReference type="Pfam" id="PF03703">
    <property type="entry name" value="bPH_2"/>
    <property type="match status" value="1"/>
</dbReference>
<sequence>MNLTSPTPPPGADGLRLRPPRYRVDRRAIAWWTGRALLWAAPPAVALAVTAVFAEPARSWLWPAAAGAAVLGAAYTLVMPQWRYRVHRWETTDDAVYTAAGWLWQEWRVAPMSRIQSVDTTRGPLQRLFGLSTVTVTTASAAGALAIGGLDHERAAALADRLTATTQATPGDAT</sequence>
<reference evidence="4" key="1">
    <citation type="journal article" date="2019" name="Int. J. Syst. Evol. Microbiol.">
        <title>The Global Catalogue of Microorganisms (GCM) 10K type strain sequencing project: providing services to taxonomists for standard genome sequencing and annotation.</title>
        <authorList>
            <consortium name="The Broad Institute Genomics Platform"/>
            <consortium name="The Broad Institute Genome Sequencing Center for Infectious Disease"/>
            <person name="Wu L."/>
            <person name="Ma J."/>
        </authorList>
    </citation>
    <scope>NUCLEOTIDE SEQUENCE [LARGE SCALE GENOMIC DNA]</scope>
    <source>
        <strain evidence="4">CGMCC 4.7382</strain>
    </source>
</reference>
<feature type="transmembrane region" description="Helical" evidence="1">
    <location>
        <begin position="36"/>
        <end position="54"/>
    </location>
</feature>
<evidence type="ECO:0000259" key="2">
    <source>
        <dbReference type="Pfam" id="PF03703"/>
    </source>
</evidence>
<protein>
    <submittedName>
        <fullName evidence="3">PH domain-containing protein</fullName>
    </submittedName>
</protein>
<dbReference type="EMBL" id="JBHTBH010000015">
    <property type="protein sequence ID" value="MFC7331093.1"/>
    <property type="molecule type" value="Genomic_DNA"/>
</dbReference>
<organism evidence="3 4">
    <name type="scientific">Marinactinospora rubrisoli</name>
    <dbReference type="NCBI Taxonomy" id="2715399"/>
    <lineage>
        <taxon>Bacteria</taxon>
        <taxon>Bacillati</taxon>
        <taxon>Actinomycetota</taxon>
        <taxon>Actinomycetes</taxon>
        <taxon>Streptosporangiales</taxon>
        <taxon>Nocardiopsidaceae</taxon>
        <taxon>Marinactinospora</taxon>
    </lineage>
</organism>
<evidence type="ECO:0000313" key="4">
    <source>
        <dbReference type="Proteomes" id="UP001596540"/>
    </source>
</evidence>
<dbReference type="PANTHER" id="PTHR34473:SF3">
    <property type="entry name" value="TRANSMEMBRANE PROTEIN-RELATED"/>
    <property type="match status" value="1"/>
</dbReference>
<keyword evidence="1" id="KW-1133">Transmembrane helix</keyword>
<dbReference type="PANTHER" id="PTHR34473">
    <property type="entry name" value="UPF0699 TRANSMEMBRANE PROTEIN YDBS"/>
    <property type="match status" value="1"/>
</dbReference>
<evidence type="ECO:0000256" key="1">
    <source>
        <dbReference type="SAM" id="Phobius"/>
    </source>
</evidence>
<name>A0ABW2KP90_9ACTN</name>
<feature type="transmembrane region" description="Helical" evidence="1">
    <location>
        <begin position="60"/>
        <end position="78"/>
    </location>
</feature>
<comment type="caution">
    <text evidence="3">The sequence shown here is derived from an EMBL/GenBank/DDBJ whole genome shotgun (WGS) entry which is preliminary data.</text>
</comment>
<keyword evidence="1" id="KW-0812">Transmembrane</keyword>
<gene>
    <name evidence="3" type="ORF">ACFQRF_25470</name>
</gene>
<evidence type="ECO:0000313" key="3">
    <source>
        <dbReference type="EMBL" id="MFC7331093.1"/>
    </source>
</evidence>
<keyword evidence="1" id="KW-0472">Membrane</keyword>
<dbReference type="InterPro" id="IPR005182">
    <property type="entry name" value="YdbS-like_PH"/>
</dbReference>
<dbReference type="Proteomes" id="UP001596540">
    <property type="component" value="Unassembled WGS sequence"/>
</dbReference>